<keyword evidence="1" id="KW-0862">Zinc</keyword>
<feature type="region of interest" description="Disordered" evidence="3">
    <location>
        <begin position="505"/>
        <end position="569"/>
    </location>
</feature>
<keyword evidence="1" id="KW-0863">Zinc-finger</keyword>
<feature type="region of interest" description="Disordered" evidence="3">
    <location>
        <begin position="370"/>
        <end position="449"/>
    </location>
</feature>
<comment type="caution">
    <text evidence="5">The sequence shown here is derived from an EMBL/GenBank/DDBJ whole genome shotgun (WGS) entry which is preliminary data.</text>
</comment>
<protein>
    <submittedName>
        <fullName evidence="5">Zinc finger protein</fullName>
    </submittedName>
</protein>
<dbReference type="InterPro" id="IPR013087">
    <property type="entry name" value="Znf_C2H2_type"/>
</dbReference>
<reference evidence="5 6" key="1">
    <citation type="journal article" date="2018" name="BMC Genomics">
        <title>Genomic comparison of Trypanosoma conorhini and Trypanosoma rangeli to Trypanosoma cruzi strains of high and low virulence.</title>
        <authorList>
            <person name="Bradwell K.R."/>
            <person name="Koparde V.N."/>
            <person name="Matveyev A.V."/>
            <person name="Serrano M.G."/>
            <person name="Alves J.M."/>
            <person name="Parikh H."/>
            <person name="Huang B."/>
            <person name="Lee V."/>
            <person name="Espinosa-Alvarez O."/>
            <person name="Ortiz P.A."/>
            <person name="Costa-Martins A.G."/>
            <person name="Teixeira M.M."/>
            <person name="Buck G.A."/>
        </authorList>
    </citation>
    <scope>NUCLEOTIDE SEQUENCE [LARGE SCALE GENOMIC DNA]</scope>
    <source>
        <strain evidence="5 6">025E</strain>
    </source>
</reference>
<dbReference type="PROSITE" id="PS50157">
    <property type="entry name" value="ZINC_FINGER_C2H2_2"/>
    <property type="match status" value="1"/>
</dbReference>
<keyword evidence="2" id="KW-0175">Coiled coil</keyword>
<feature type="coiled-coil region" evidence="2">
    <location>
        <begin position="267"/>
        <end position="294"/>
    </location>
</feature>
<dbReference type="PROSITE" id="PS00028">
    <property type="entry name" value="ZINC_FINGER_C2H2_1"/>
    <property type="match status" value="1"/>
</dbReference>
<evidence type="ECO:0000313" key="6">
    <source>
        <dbReference type="Proteomes" id="UP000284403"/>
    </source>
</evidence>
<feature type="region of interest" description="Disordered" evidence="3">
    <location>
        <begin position="583"/>
        <end position="666"/>
    </location>
</feature>
<evidence type="ECO:0000313" key="5">
    <source>
        <dbReference type="EMBL" id="RNF26413.1"/>
    </source>
</evidence>
<feature type="compositionally biased region" description="Polar residues" evidence="3">
    <location>
        <begin position="583"/>
        <end position="597"/>
    </location>
</feature>
<organism evidence="5 6">
    <name type="scientific">Trypanosoma conorhini</name>
    <dbReference type="NCBI Taxonomy" id="83891"/>
    <lineage>
        <taxon>Eukaryota</taxon>
        <taxon>Discoba</taxon>
        <taxon>Euglenozoa</taxon>
        <taxon>Kinetoplastea</taxon>
        <taxon>Metakinetoplastina</taxon>
        <taxon>Trypanosomatida</taxon>
        <taxon>Trypanosomatidae</taxon>
        <taxon>Trypanosoma</taxon>
    </lineage>
</organism>
<evidence type="ECO:0000256" key="3">
    <source>
        <dbReference type="SAM" id="MobiDB-lite"/>
    </source>
</evidence>
<feature type="coiled-coil region" evidence="2">
    <location>
        <begin position="83"/>
        <end position="117"/>
    </location>
</feature>
<dbReference type="Proteomes" id="UP000284403">
    <property type="component" value="Unassembled WGS sequence"/>
</dbReference>
<dbReference type="GeneID" id="40314987"/>
<feature type="compositionally biased region" description="Low complexity" evidence="3">
    <location>
        <begin position="557"/>
        <end position="566"/>
    </location>
</feature>
<feature type="compositionally biased region" description="Basic and acidic residues" evidence="3">
    <location>
        <begin position="633"/>
        <end position="664"/>
    </location>
</feature>
<dbReference type="GO" id="GO:0008270">
    <property type="term" value="F:zinc ion binding"/>
    <property type="evidence" value="ECO:0007669"/>
    <property type="project" value="UniProtKB-KW"/>
</dbReference>
<feature type="compositionally biased region" description="Polar residues" evidence="3">
    <location>
        <begin position="505"/>
        <end position="534"/>
    </location>
</feature>
<keyword evidence="6" id="KW-1185">Reference proteome</keyword>
<proteinExistence type="predicted"/>
<dbReference type="OrthoDB" id="267058at2759"/>
<feature type="compositionally biased region" description="Basic and acidic residues" evidence="3">
    <location>
        <begin position="423"/>
        <end position="437"/>
    </location>
</feature>
<dbReference type="AlphaFoldDB" id="A0A3S5IUK5"/>
<dbReference type="EMBL" id="MKKU01000043">
    <property type="protein sequence ID" value="RNF26413.1"/>
    <property type="molecule type" value="Genomic_DNA"/>
</dbReference>
<sequence>MTFEFQLHEPPCDLAFLAVVNGPVLYNADDATSGTVKRATIRQLGWHVVRLPEEWFFSEKSRAMTERVCHAMQCTIQYLAYRQRGLEAEVADARGRADELREERDEVFEELVALREVAARMRRRCAPNGQDGVGAEAAAPHHPLRVDSSGRSFACPLCGNGYPSSSSLESHVKKRHNRGTHYAAMTAAAAAVQNKIVKDMSLPSDTLIRELACLREEVITLREAMTVEQEKRRLETKSSFFSPVNVLAVPAQQLPGKPPGASPPSSRHQEEKLIDALQDELRDMRSRVQHMEGMMYHSTMKLGGGRGRRSGGMEEATSGEVRLAYADSSPLGLKRPPLTSFASASSAHSFNCYPPRVPATPDTMHAKDFSKEQADVVPRQTEASESKSALAAPDCRSPTFFTGTSPQLPRLNLKPSSSLSMVGDDKTSSVAELEPKRSVSPQGQEERAVLGAQGSVITKAEDTGECAAVKDNGPLEAAPFLRSDGLDPSIFNTPNIGTLSGSGCCSSQKMPMDQTDSASQVRAEETNSVTTDGHNASGGEDIDEVTEQKKQTESLFSSSRGSSGSSVLNPDRLIGFQEVPNWTPLNSYVSSPASTAQREPRDAGGSAPGFTISSYGPRSGKDVKSGIAVTVGEKQRKEEESVEEKRPAIDRKEAPLKAVSSEKSKKGKLSFFSKIFKKHKK</sequence>
<keyword evidence="1" id="KW-0479">Metal-binding</keyword>
<gene>
    <name evidence="5" type="ORF">Tco025E_01376</name>
</gene>
<feature type="domain" description="C2H2-type" evidence="4">
    <location>
        <begin position="153"/>
        <end position="181"/>
    </location>
</feature>
<accession>A0A3S5IUK5</accession>
<name>A0A3S5IUK5_9TRYP</name>
<dbReference type="RefSeq" id="XP_029231619.1">
    <property type="nucleotide sequence ID" value="XM_029368314.1"/>
</dbReference>
<evidence type="ECO:0000256" key="1">
    <source>
        <dbReference type="PROSITE-ProRule" id="PRU00042"/>
    </source>
</evidence>
<evidence type="ECO:0000256" key="2">
    <source>
        <dbReference type="SAM" id="Coils"/>
    </source>
</evidence>
<evidence type="ECO:0000259" key="4">
    <source>
        <dbReference type="PROSITE" id="PS50157"/>
    </source>
</evidence>